<keyword evidence="3" id="KW-0687">Ribonucleoprotein</keyword>
<dbReference type="PANTHER" id="PTHR46631">
    <property type="entry name" value="60S RIBOSOMAL PROTEIN L18A-LIKE"/>
    <property type="match status" value="1"/>
</dbReference>
<feature type="compositionally biased region" description="Basic and acidic residues" evidence="1">
    <location>
        <begin position="1"/>
        <end position="14"/>
    </location>
</feature>
<keyword evidence="2" id="KW-1133">Transmembrane helix</keyword>
<evidence type="ECO:0000256" key="2">
    <source>
        <dbReference type="SAM" id="Phobius"/>
    </source>
</evidence>
<dbReference type="PANTHER" id="PTHR46631:SF4">
    <property type="entry name" value="OS06G0359400 PROTEIN"/>
    <property type="match status" value="1"/>
</dbReference>
<sequence length="158" mass="17398">MSKEDKTRGVPAEHHHLHHHHQEPQPYPTQYGTFQGVANYPPPPPPPQSQPVVGFPQPAPPPGATAHYVHGYQAVPVYVVAEGRPVRERRLPCCGCGIGWVLFIIGFFLAAVPWYVGVVIMLVSRIDHREKPGYIACTIAAILATVAIIFGLVDIDDW</sequence>
<accession>A0AAD7QI52</accession>
<keyword evidence="4" id="KW-1185">Reference proteome</keyword>
<comment type="caution">
    <text evidence="3">The sequence shown here is derived from an EMBL/GenBank/DDBJ whole genome shotgun (WGS) entry which is preliminary data.</text>
</comment>
<dbReference type="GO" id="GO:0005840">
    <property type="term" value="C:ribosome"/>
    <property type="evidence" value="ECO:0007669"/>
    <property type="project" value="UniProtKB-KW"/>
</dbReference>
<dbReference type="Proteomes" id="UP001163823">
    <property type="component" value="Chromosome 1"/>
</dbReference>
<dbReference type="EMBL" id="JARAOO010000001">
    <property type="protein sequence ID" value="KAJ7981941.1"/>
    <property type="molecule type" value="Genomic_DNA"/>
</dbReference>
<feature type="compositionally biased region" description="Pro residues" evidence="1">
    <location>
        <begin position="40"/>
        <end position="49"/>
    </location>
</feature>
<proteinExistence type="predicted"/>
<dbReference type="AlphaFoldDB" id="A0AAD7QI52"/>
<organism evidence="3 4">
    <name type="scientific">Quillaja saponaria</name>
    <name type="common">Soap bark tree</name>
    <dbReference type="NCBI Taxonomy" id="32244"/>
    <lineage>
        <taxon>Eukaryota</taxon>
        <taxon>Viridiplantae</taxon>
        <taxon>Streptophyta</taxon>
        <taxon>Embryophyta</taxon>
        <taxon>Tracheophyta</taxon>
        <taxon>Spermatophyta</taxon>
        <taxon>Magnoliopsida</taxon>
        <taxon>eudicotyledons</taxon>
        <taxon>Gunneridae</taxon>
        <taxon>Pentapetalae</taxon>
        <taxon>rosids</taxon>
        <taxon>fabids</taxon>
        <taxon>Fabales</taxon>
        <taxon>Quillajaceae</taxon>
        <taxon>Quillaja</taxon>
    </lineage>
</organism>
<keyword evidence="2" id="KW-0812">Transmembrane</keyword>
<protein>
    <submittedName>
        <fullName evidence="3">60S ribosomal protein L18a-like protein</fullName>
    </submittedName>
</protein>
<feature type="transmembrane region" description="Helical" evidence="2">
    <location>
        <begin position="97"/>
        <end position="122"/>
    </location>
</feature>
<keyword evidence="3" id="KW-0689">Ribosomal protein</keyword>
<keyword evidence="2" id="KW-0472">Membrane</keyword>
<feature type="region of interest" description="Disordered" evidence="1">
    <location>
        <begin position="1"/>
        <end position="52"/>
    </location>
</feature>
<dbReference type="KEGG" id="qsa:O6P43_001135"/>
<gene>
    <name evidence="3" type="ORF">O6P43_001135</name>
</gene>
<reference evidence="3 4" key="1">
    <citation type="journal article" date="2023" name="Science">
        <title>Elucidation of the pathway for biosynthesis of saponin adjuvants from the soapbark tree.</title>
        <authorList>
            <person name="Reed J."/>
            <person name="Orme A."/>
            <person name="El-Demerdash A."/>
            <person name="Owen C."/>
            <person name="Martin L.B.B."/>
            <person name="Misra R.C."/>
            <person name="Kikuchi S."/>
            <person name="Rejzek M."/>
            <person name="Martin A.C."/>
            <person name="Harkess A."/>
            <person name="Leebens-Mack J."/>
            <person name="Louveau T."/>
            <person name="Stephenson M.J."/>
            <person name="Osbourn A."/>
        </authorList>
    </citation>
    <scope>NUCLEOTIDE SEQUENCE [LARGE SCALE GENOMIC DNA]</scope>
    <source>
        <strain evidence="3">S10</strain>
    </source>
</reference>
<evidence type="ECO:0000313" key="3">
    <source>
        <dbReference type="EMBL" id="KAJ7981941.1"/>
    </source>
</evidence>
<dbReference type="InterPro" id="IPR044804">
    <property type="entry name" value="Ribosomal_eL20z-like"/>
</dbReference>
<evidence type="ECO:0000313" key="4">
    <source>
        <dbReference type="Proteomes" id="UP001163823"/>
    </source>
</evidence>
<feature type="transmembrane region" description="Helical" evidence="2">
    <location>
        <begin position="134"/>
        <end position="153"/>
    </location>
</feature>
<evidence type="ECO:0000256" key="1">
    <source>
        <dbReference type="SAM" id="MobiDB-lite"/>
    </source>
</evidence>
<name>A0AAD7QI52_QUISA</name>